<keyword evidence="4" id="KW-0572">Peptidoglycan-anchor</keyword>
<feature type="chain" id="PRO_5044233443" evidence="7">
    <location>
        <begin position="27"/>
        <end position="407"/>
    </location>
</feature>
<feature type="compositionally biased region" description="Acidic residues" evidence="5">
    <location>
        <begin position="91"/>
        <end position="104"/>
    </location>
</feature>
<dbReference type="Gene3D" id="3.40.30.10">
    <property type="entry name" value="Glutaredoxin"/>
    <property type="match status" value="1"/>
</dbReference>
<evidence type="ECO:0000256" key="4">
    <source>
        <dbReference type="ARBA" id="ARBA00023088"/>
    </source>
</evidence>
<keyword evidence="6" id="KW-1133">Transmembrane helix</keyword>
<accession>A0AB37DHN6</accession>
<feature type="transmembrane region" description="Helical" evidence="6">
    <location>
        <begin position="382"/>
        <end position="400"/>
    </location>
</feature>
<keyword evidence="2" id="KW-0964">Secreted</keyword>
<dbReference type="NCBIfam" id="TIGR01167">
    <property type="entry name" value="LPXTG_anchor"/>
    <property type="match status" value="1"/>
</dbReference>
<evidence type="ECO:0000256" key="1">
    <source>
        <dbReference type="ARBA" id="ARBA00022512"/>
    </source>
</evidence>
<keyword evidence="6" id="KW-0472">Membrane</keyword>
<gene>
    <name evidence="9" type="ORF">GSR61_09570</name>
</gene>
<dbReference type="AlphaFoldDB" id="A0AB37DHN6"/>
<evidence type="ECO:0000256" key="7">
    <source>
        <dbReference type="SAM" id="SignalP"/>
    </source>
</evidence>
<evidence type="ECO:0000259" key="8">
    <source>
        <dbReference type="Pfam" id="PF00746"/>
    </source>
</evidence>
<feature type="domain" description="Gram-positive cocci surface proteins LPxTG" evidence="8">
    <location>
        <begin position="365"/>
        <end position="400"/>
    </location>
</feature>
<dbReference type="Proteomes" id="UP000464915">
    <property type="component" value="Chromosome"/>
</dbReference>
<evidence type="ECO:0000313" key="10">
    <source>
        <dbReference type="Proteomes" id="UP000464915"/>
    </source>
</evidence>
<dbReference type="Pfam" id="PF00746">
    <property type="entry name" value="Gram_pos_anchor"/>
    <property type="match status" value="1"/>
</dbReference>
<evidence type="ECO:0000256" key="6">
    <source>
        <dbReference type="SAM" id="Phobius"/>
    </source>
</evidence>
<dbReference type="RefSeq" id="WP_065990723.1">
    <property type="nucleotide sequence ID" value="NZ_CP047142.1"/>
</dbReference>
<feature type="region of interest" description="Disordered" evidence="5">
    <location>
        <begin position="29"/>
        <end position="104"/>
    </location>
</feature>
<name>A0AB37DHN6_9LACO</name>
<keyword evidence="6" id="KW-0812">Transmembrane</keyword>
<evidence type="ECO:0000313" key="9">
    <source>
        <dbReference type="EMBL" id="QHQ68764.1"/>
    </source>
</evidence>
<proteinExistence type="predicted"/>
<feature type="compositionally biased region" description="Polar residues" evidence="5">
    <location>
        <begin position="32"/>
        <end position="55"/>
    </location>
</feature>
<dbReference type="SUPFAM" id="SSF52833">
    <property type="entry name" value="Thioredoxin-like"/>
    <property type="match status" value="1"/>
</dbReference>
<dbReference type="CDD" id="cd02947">
    <property type="entry name" value="TRX_family"/>
    <property type="match status" value="1"/>
</dbReference>
<evidence type="ECO:0000256" key="3">
    <source>
        <dbReference type="ARBA" id="ARBA00022729"/>
    </source>
</evidence>
<feature type="compositionally biased region" description="Basic and acidic residues" evidence="5">
    <location>
        <begin position="56"/>
        <end position="72"/>
    </location>
</feature>
<evidence type="ECO:0000256" key="2">
    <source>
        <dbReference type="ARBA" id="ARBA00022525"/>
    </source>
</evidence>
<protein>
    <submittedName>
        <fullName evidence="9">LPXTG cell wall anchor domain-containing protein</fullName>
    </submittedName>
</protein>
<organism evidence="9 10">
    <name type="scientific">Lactobacillus crispatus</name>
    <dbReference type="NCBI Taxonomy" id="47770"/>
    <lineage>
        <taxon>Bacteria</taxon>
        <taxon>Bacillati</taxon>
        <taxon>Bacillota</taxon>
        <taxon>Bacilli</taxon>
        <taxon>Lactobacillales</taxon>
        <taxon>Lactobacillaceae</taxon>
        <taxon>Lactobacillus</taxon>
    </lineage>
</organism>
<dbReference type="Pfam" id="PF20207">
    <property type="entry name" value="DUF6568"/>
    <property type="match status" value="1"/>
</dbReference>
<sequence>MNKKKILMLMASPAMLLMLNSTIVRADEVASKTDQQVKQQSNNENKQTTESTENGQMKEDSATEDKDTKKNSFEVANLQKQSDNSNSKEDSTEDEDSDEDDVTVEEYENNVKDFKRVDMAQVKDLIAKQDNQDRVMYIGRPTCYYCRQFSPDLKDFNKIDKGKLLYFNIDAEKGAHEYAFKVIGIPGTPTTMRFINGKIVSAWIGGEKTGQELYDFLYSSEANKLVESITVKNDSQQNSETNSNLDEVDDQPVEQSAVDIMQKENRLTDFRPDTTFADANNVASSNSDLSQVVNTDNEPISVKSENVESKKISHKARQMNASSKQKATKKKLMVSYEGKRIKVARKEAMNLDTKTLLAIKPTDNVKPNKFELPKTGENNSSVLPILGTMILVISSLLGVLEKFLKKD</sequence>
<dbReference type="EMBL" id="CP047142">
    <property type="protein sequence ID" value="QHQ68764.1"/>
    <property type="molecule type" value="Genomic_DNA"/>
</dbReference>
<reference evidence="9 10" key="1">
    <citation type="submission" date="2019-12" db="EMBL/GenBank/DDBJ databases">
        <title>Complete Genome Sequences of Lactobacillus strains, C25 and P38, Isolated from Chicken Cecum.</title>
        <authorList>
            <person name="Hassan H.M."/>
            <person name="Mendoza M."/>
            <person name="Rezvani M."/>
            <person name="Koci M.D."/>
            <person name="Dickey A.N."/>
            <person name="Scholl E.H."/>
        </authorList>
    </citation>
    <scope>NUCLEOTIDE SEQUENCE [LARGE SCALE GENOMIC DNA]</scope>
    <source>
        <strain evidence="9 10">C25</strain>
    </source>
</reference>
<evidence type="ECO:0000256" key="5">
    <source>
        <dbReference type="SAM" id="MobiDB-lite"/>
    </source>
</evidence>
<dbReference type="InterPro" id="IPR046698">
    <property type="entry name" value="PedC-like"/>
</dbReference>
<dbReference type="InterPro" id="IPR019931">
    <property type="entry name" value="LPXTG_anchor"/>
</dbReference>
<keyword evidence="3 7" id="KW-0732">Signal</keyword>
<feature type="signal peptide" evidence="7">
    <location>
        <begin position="1"/>
        <end position="26"/>
    </location>
</feature>
<keyword evidence="1" id="KW-0134">Cell wall</keyword>
<dbReference type="InterPro" id="IPR036249">
    <property type="entry name" value="Thioredoxin-like_sf"/>
</dbReference>